<dbReference type="Gene3D" id="3.40.50.880">
    <property type="match status" value="1"/>
</dbReference>
<gene>
    <name evidence="1" type="ORF">SDC9_109958</name>
</gene>
<proteinExistence type="predicted"/>
<dbReference type="EMBL" id="VSSQ01019203">
    <property type="protein sequence ID" value="MPM63078.1"/>
    <property type="molecule type" value="Genomic_DNA"/>
</dbReference>
<evidence type="ECO:0008006" key="2">
    <source>
        <dbReference type="Google" id="ProtNLM"/>
    </source>
</evidence>
<name>A0A645BDF1_9ZZZZ</name>
<dbReference type="CDD" id="cd03143">
    <property type="entry name" value="A4_beta-galactosidase_middle_domain"/>
    <property type="match status" value="1"/>
</dbReference>
<dbReference type="AlphaFoldDB" id="A0A645BDF1"/>
<accession>A0A645BDF1</accession>
<dbReference type="InterPro" id="IPR029062">
    <property type="entry name" value="Class_I_gatase-like"/>
</dbReference>
<reference evidence="1" key="1">
    <citation type="submission" date="2019-08" db="EMBL/GenBank/DDBJ databases">
        <authorList>
            <person name="Kucharzyk K."/>
            <person name="Murdoch R.W."/>
            <person name="Higgins S."/>
            <person name="Loffler F."/>
        </authorList>
    </citation>
    <scope>NUCLEOTIDE SEQUENCE</scope>
</reference>
<organism evidence="1">
    <name type="scientific">bioreactor metagenome</name>
    <dbReference type="NCBI Taxonomy" id="1076179"/>
    <lineage>
        <taxon>unclassified sequences</taxon>
        <taxon>metagenomes</taxon>
        <taxon>ecological metagenomes</taxon>
    </lineage>
</organism>
<sequence length="493" mass="56134">MLDETVFHYANFCNCAHCRQSFTDITGLVLPDDETNPLLHNKSSKLWKTWIEWRKHAMAQWRIDLSNLTHQINPYFSNLEYYSEGGFLANAASYGQGGDLPLSARSKDFLGTEIMSRDVWDDYRYNFTSRNMYNSLRETYGSPIFGLVYPDGVFNYALIGWAMNNMFGQVTWSLVDFAEKEKMNPYTGWKENMDKITSVPYTDIAVVFSRSTRDWSMKNTGNYPKEIMGTGQFLASRHIPHTFILDDAITGQDISRFRVLLAPGMDCISNEQELTLKQFIFDGGTLLLTGDAGMFTPYGEARDTRAFGDILTESRLAEAVETDWVEVEYGKGKIIYTRNKSMINEFCPSIRETGMIYRFTPDPKITASNEKIVEKTVGPIMFKSISIPSKVLVTAYKDTGKERNSVMVHLLNATGVKVKHGDTLPLPDPAWEPINEDISFEITLPSFKKAYYASPDEEGHKEVNVEKTGKNRYKVTVPRGTVDKYGIVYLLQE</sequence>
<comment type="caution">
    <text evidence="1">The sequence shown here is derived from an EMBL/GenBank/DDBJ whole genome shotgun (WGS) entry which is preliminary data.</text>
</comment>
<evidence type="ECO:0000313" key="1">
    <source>
        <dbReference type="EMBL" id="MPM63078.1"/>
    </source>
</evidence>
<protein>
    <recommendedName>
        <fullName evidence="2">Beta-galactosidase trimerisation domain-containing protein</fullName>
    </recommendedName>
</protein>